<dbReference type="EMBL" id="JAULSN010000009">
    <property type="protein sequence ID" value="KAK3365023.1"/>
    <property type="molecule type" value="Genomic_DNA"/>
</dbReference>
<evidence type="ECO:0000313" key="1">
    <source>
        <dbReference type="EMBL" id="KAK3365023.1"/>
    </source>
</evidence>
<organism evidence="1 2">
    <name type="scientific">Lasiosphaeria ovina</name>
    <dbReference type="NCBI Taxonomy" id="92902"/>
    <lineage>
        <taxon>Eukaryota</taxon>
        <taxon>Fungi</taxon>
        <taxon>Dikarya</taxon>
        <taxon>Ascomycota</taxon>
        <taxon>Pezizomycotina</taxon>
        <taxon>Sordariomycetes</taxon>
        <taxon>Sordariomycetidae</taxon>
        <taxon>Sordariales</taxon>
        <taxon>Lasiosphaeriaceae</taxon>
        <taxon>Lasiosphaeria</taxon>
    </lineage>
</organism>
<protein>
    <submittedName>
        <fullName evidence="1">Uncharacterized protein</fullName>
    </submittedName>
</protein>
<reference evidence="1" key="1">
    <citation type="journal article" date="2023" name="Mol. Phylogenet. Evol.">
        <title>Genome-scale phylogeny and comparative genomics of the fungal order Sordariales.</title>
        <authorList>
            <person name="Hensen N."/>
            <person name="Bonometti L."/>
            <person name="Westerberg I."/>
            <person name="Brannstrom I.O."/>
            <person name="Guillou S."/>
            <person name="Cros-Aarteil S."/>
            <person name="Calhoun S."/>
            <person name="Haridas S."/>
            <person name="Kuo A."/>
            <person name="Mondo S."/>
            <person name="Pangilinan J."/>
            <person name="Riley R."/>
            <person name="LaButti K."/>
            <person name="Andreopoulos B."/>
            <person name="Lipzen A."/>
            <person name="Chen C."/>
            <person name="Yan M."/>
            <person name="Daum C."/>
            <person name="Ng V."/>
            <person name="Clum A."/>
            <person name="Steindorff A."/>
            <person name="Ohm R.A."/>
            <person name="Martin F."/>
            <person name="Silar P."/>
            <person name="Natvig D.O."/>
            <person name="Lalanne C."/>
            <person name="Gautier V."/>
            <person name="Ament-Velasquez S.L."/>
            <person name="Kruys A."/>
            <person name="Hutchinson M.I."/>
            <person name="Powell A.J."/>
            <person name="Barry K."/>
            <person name="Miller A.N."/>
            <person name="Grigoriev I.V."/>
            <person name="Debuchy R."/>
            <person name="Gladieux P."/>
            <person name="Hiltunen Thoren M."/>
            <person name="Johannesson H."/>
        </authorList>
    </citation>
    <scope>NUCLEOTIDE SEQUENCE</scope>
    <source>
        <strain evidence="1">CBS 958.72</strain>
    </source>
</reference>
<name>A0AAE0MZW7_9PEZI</name>
<sequence>FRASFSSACEDENVSYTPDALKQLGQEDLQNLALNLLLALQSIRISRLLPSRGSGKNLLSDLSRLNSAVNFDDFNLDRIEPLLKSALVVDHADDTIIWYQVYNAVFEHNPTPHPRPIASYLQQTTSLHST</sequence>
<reference evidence="1" key="2">
    <citation type="submission" date="2023-06" db="EMBL/GenBank/DDBJ databases">
        <authorList>
            <consortium name="Lawrence Berkeley National Laboratory"/>
            <person name="Haridas S."/>
            <person name="Hensen N."/>
            <person name="Bonometti L."/>
            <person name="Westerberg I."/>
            <person name="Brannstrom I.O."/>
            <person name="Guillou S."/>
            <person name="Cros-Aarteil S."/>
            <person name="Calhoun S."/>
            <person name="Kuo A."/>
            <person name="Mondo S."/>
            <person name="Pangilinan J."/>
            <person name="Riley R."/>
            <person name="Labutti K."/>
            <person name="Andreopoulos B."/>
            <person name="Lipzen A."/>
            <person name="Chen C."/>
            <person name="Yanf M."/>
            <person name="Daum C."/>
            <person name="Ng V."/>
            <person name="Clum A."/>
            <person name="Steindorff A."/>
            <person name="Ohm R."/>
            <person name="Martin F."/>
            <person name="Silar P."/>
            <person name="Natvig D."/>
            <person name="Lalanne C."/>
            <person name="Gautier V."/>
            <person name="Ament-Velasquez S.L."/>
            <person name="Kruys A."/>
            <person name="Hutchinson M.I."/>
            <person name="Powell A.J."/>
            <person name="Barry K."/>
            <person name="Miller A.N."/>
            <person name="Grigoriev I.V."/>
            <person name="Debuchy R."/>
            <person name="Gladieux P."/>
            <person name="Thoren M.H."/>
            <person name="Johannesson H."/>
        </authorList>
    </citation>
    <scope>NUCLEOTIDE SEQUENCE</scope>
    <source>
        <strain evidence="1">CBS 958.72</strain>
    </source>
</reference>
<evidence type="ECO:0000313" key="2">
    <source>
        <dbReference type="Proteomes" id="UP001287356"/>
    </source>
</evidence>
<gene>
    <name evidence="1" type="ORF">B0T24DRAFT_507897</name>
</gene>
<dbReference type="AlphaFoldDB" id="A0AAE0MZW7"/>
<accession>A0AAE0MZW7</accession>
<comment type="caution">
    <text evidence="1">The sequence shown here is derived from an EMBL/GenBank/DDBJ whole genome shotgun (WGS) entry which is preliminary data.</text>
</comment>
<proteinExistence type="predicted"/>
<dbReference type="Proteomes" id="UP001287356">
    <property type="component" value="Unassembled WGS sequence"/>
</dbReference>
<feature type="non-terminal residue" evidence="1">
    <location>
        <position position="1"/>
    </location>
</feature>
<feature type="non-terminal residue" evidence="1">
    <location>
        <position position="130"/>
    </location>
</feature>
<keyword evidence="2" id="KW-1185">Reference proteome</keyword>